<evidence type="ECO:0000259" key="18">
    <source>
        <dbReference type="PROSITE" id="PS50011"/>
    </source>
</evidence>
<gene>
    <name evidence="20" type="ORF">F3Y22_tig00004111pilonHSYRG00056</name>
</gene>
<comment type="catalytic activity">
    <reaction evidence="17">
        <text>L-seryl-[protein] + ATP = O-phospho-L-seryl-[protein] + ADP + H(+)</text>
        <dbReference type="Rhea" id="RHEA:17989"/>
        <dbReference type="Rhea" id="RHEA-COMP:9863"/>
        <dbReference type="Rhea" id="RHEA-COMP:11604"/>
        <dbReference type="ChEBI" id="CHEBI:15378"/>
        <dbReference type="ChEBI" id="CHEBI:29999"/>
        <dbReference type="ChEBI" id="CHEBI:30616"/>
        <dbReference type="ChEBI" id="CHEBI:83421"/>
        <dbReference type="ChEBI" id="CHEBI:456216"/>
        <dbReference type="EC" id="2.7.11.1"/>
    </reaction>
</comment>
<dbReference type="InterPro" id="IPR002902">
    <property type="entry name" value="GNK2"/>
</dbReference>
<dbReference type="Gene3D" id="3.30.430.20">
    <property type="entry name" value="Gnk2 domain, C-X8-C-X2-C motif"/>
    <property type="match status" value="2"/>
</dbReference>
<dbReference type="PANTHER" id="PTHR27002:SF814">
    <property type="entry name" value="CYSTEINE-RICH RECEPTOR-LIKE PROTEIN KINASE 10"/>
    <property type="match status" value="1"/>
</dbReference>
<proteinExistence type="predicted"/>
<evidence type="ECO:0000313" key="21">
    <source>
        <dbReference type="Proteomes" id="UP000436088"/>
    </source>
</evidence>
<evidence type="ECO:0000256" key="12">
    <source>
        <dbReference type="ARBA" id="ARBA00023136"/>
    </source>
</evidence>
<dbReference type="GO" id="GO:0005886">
    <property type="term" value="C:plasma membrane"/>
    <property type="evidence" value="ECO:0007669"/>
    <property type="project" value="TreeGrafter"/>
</dbReference>
<dbReference type="FunFam" id="1.10.510.10:FF:001697">
    <property type="entry name" value="Uncharacterized protein"/>
    <property type="match status" value="1"/>
</dbReference>
<keyword evidence="12" id="KW-0472">Membrane</keyword>
<dbReference type="InterPro" id="IPR011009">
    <property type="entry name" value="Kinase-like_dom_sf"/>
</dbReference>
<keyword evidence="21" id="KW-1185">Reference proteome</keyword>
<keyword evidence="15" id="KW-0325">Glycoprotein</keyword>
<dbReference type="PANTHER" id="PTHR27002">
    <property type="entry name" value="RECEPTOR-LIKE SERINE/THREONINE-PROTEIN KINASE SD1-8"/>
    <property type="match status" value="1"/>
</dbReference>
<dbReference type="GO" id="GO:0004674">
    <property type="term" value="F:protein serine/threonine kinase activity"/>
    <property type="evidence" value="ECO:0007669"/>
    <property type="project" value="UniProtKB-KW"/>
</dbReference>
<dbReference type="InterPro" id="IPR008271">
    <property type="entry name" value="Ser/Thr_kinase_AS"/>
</dbReference>
<dbReference type="InterPro" id="IPR001245">
    <property type="entry name" value="Ser-Thr/Tyr_kinase_cat_dom"/>
</dbReference>
<dbReference type="Pfam" id="PF07714">
    <property type="entry name" value="PK_Tyr_Ser-Thr"/>
    <property type="match status" value="2"/>
</dbReference>
<keyword evidence="3" id="KW-0723">Serine/threonine-protein kinase</keyword>
<keyword evidence="7" id="KW-0677">Repeat</keyword>
<keyword evidence="13" id="KW-1015">Disulfide bond</keyword>
<sequence length="799" mass="87939">MAPEYAMEGLFSIKSDVFSFGVILLEIVSGKKNNGFHLLKRGESLLSFAWKLWSKGEGMELIDQLLVPSCVVSEVLKCVHIGLLCVQADPTDRPTMSSVIVMLASDTISLPHPMEPAFSVGRAVAVPIDPISNDEVFSINEGTEMTFIILLVIVLSSFSLKSEAQPASYIYHVCSNTTTFAVNSTYQANRDTVLSWLVSNTTHGDGFYNTTAGSSPDTVYGISHCRVDISTSACHACITFASNDLPRRCPFEKTAIIWYEECILRYSNRSIVSVVDDIRIGYWLTGDDTQRNTSFTPQDGYFDQIVSAAAVMTTQTLYILEQCTPDLSDTDCRICLQRSIESLSCCVGKQGGGVLNPSCNVRYDIYPFYNKTAIAPPPPAPAPEDQETHNNSNCITILVASLSATFGLAVISVSGFFIWRRRNSQEDRENSQGGQLLDLVDGRIPNEHSTETLTAENVGKSQEFPSVQLDILHAATNGFSHNNKLGEGGFGPVYKGTLADGKEIAVKRLSGTSGQGLVELKNEVMLIARLQHRNLVKLLGCCLEKNENLLVYEFMPNRSLDVFLFDPNLAAQLDWQKRFIIIQGIARGIMYLHEDSRLRIIHRDLKASNVLLDHKMNPKISDFGMARIFGEDKNEANTKRVVGTYGYMAPEYAMHGLFSIKSDVFSFGVLLLEIISGTKNNGFHLLESGESLLTFAWKLWSRGAGMELIDQRLVPSCVPSEVLKCIHIGLLCVQEDPADRPTLSSVIYMLASDGTSISLPHPTEPAFSVGRAVAEPSESNSNDGVCSFNEVTISNFLPR</sequence>
<evidence type="ECO:0000256" key="10">
    <source>
        <dbReference type="ARBA" id="ARBA00022840"/>
    </source>
</evidence>
<keyword evidence="8" id="KW-0547">Nucleotide-binding</keyword>
<evidence type="ECO:0000256" key="17">
    <source>
        <dbReference type="ARBA" id="ARBA00048679"/>
    </source>
</evidence>
<evidence type="ECO:0000256" key="1">
    <source>
        <dbReference type="ARBA" id="ARBA00004167"/>
    </source>
</evidence>
<evidence type="ECO:0000259" key="19">
    <source>
        <dbReference type="PROSITE" id="PS51473"/>
    </source>
</evidence>
<evidence type="ECO:0000256" key="16">
    <source>
        <dbReference type="ARBA" id="ARBA00047899"/>
    </source>
</evidence>
<dbReference type="Proteomes" id="UP000436088">
    <property type="component" value="Unassembled WGS sequence"/>
</dbReference>
<evidence type="ECO:0000256" key="11">
    <source>
        <dbReference type="ARBA" id="ARBA00022989"/>
    </source>
</evidence>
<comment type="subcellular location">
    <subcellularLocation>
        <location evidence="1">Membrane</location>
        <topology evidence="1">Single-pass membrane protein</topology>
    </subcellularLocation>
</comment>
<organism evidence="20 21">
    <name type="scientific">Hibiscus syriacus</name>
    <name type="common">Rose of Sharon</name>
    <dbReference type="NCBI Taxonomy" id="106335"/>
    <lineage>
        <taxon>Eukaryota</taxon>
        <taxon>Viridiplantae</taxon>
        <taxon>Streptophyta</taxon>
        <taxon>Embryophyta</taxon>
        <taxon>Tracheophyta</taxon>
        <taxon>Spermatophyta</taxon>
        <taxon>Magnoliopsida</taxon>
        <taxon>eudicotyledons</taxon>
        <taxon>Gunneridae</taxon>
        <taxon>Pentapetalae</taxon>
        <taxon>rosids</taxon>
        <taxon>malvids</taxon>
        <taxon>Malvales</taxon>
        <taxon>Malvaceae</taxon>
        <taxon>Malvoideae</taxon>
        <taxon>Hibiscus</taxon>
    </lineage>
</organism>
<dbReference type="InterPro" id="IPR000719">
    <property type="entry name" value="Prot_kinase_dom"/>
</dbReference>
<dbReference type="InterPro" id="IPR038408">
    <property type="entry name" value="GNK2_sf"/>
</dbReference>
<dbReference type="Pfam" id="PF01657">
    <property type="entry name" value="Stress-antifung"/>
    <property type="match status" value="2"/>
</dbReference>
<dbReference type="SMART" id="SM00220">
    <property type="entry name" value="S_TKc"/>
    <property type="match status" value="1"/>
</dbReference>
<dbReference type="AlphaFoldDB" id="A0A6A3CIR9"/>
<evidence type="ECO:0000256" key="5">
    <source>
        <dbReference type="ARBA" id="ARBA00022692"/>
    </source>
</evidence>
<dbReference type="CDD" id="cd23509">
    <property type="entry name" value="Gnk2-like"/>
    <property type="match status" value="1"/>
</dbReference>
<accession>A0A6A3CIR9</accession>
<dbReference type="SUPFAM" id="SSF56112">
    <property type="entry name" value="Protein kinase-like (PK-like)"/>
    <property type="match status" value="2"/>
</dbReference>
<feature type="domain" description="Gnk2-homologous" evidence="19">
    <location>
        <begin position="272"/>
        <end position="368"/>
    </location>
</feature>
<keyword evidence="5" id="KW-0812">Transmembrane</keyword>
<evidence type="ECO:0000313" key="20">
    <source>
        <dbReference type="EMBL" id="KAE8728666.1"/>
    </source>
</evidence>
<dbReference type="FunFam" id="3.30.200.20:FF:000195">
    <property type="entry name" value="G-type lectin S-receptor-like serine/threonine-protein kinase"/>
    <property type="match status" value="1"/>
</dbReference>
<dbReference type="EC" id="2.7.11.1" evidence="2"/>
<evidence type="ECO:0000256" key="2">
    <source>
        <dbReference type="ARBA" id="ARBA00012513"/>
    </source>
</evidence>
<keyword evidence="6" id="KW-0732">Signal</keyword>
<keyword evidence="14" id="KW-0675">Receptor</keyword>
<evidence type="ECO:0000256" key="14">
    <source>
        <dbReference type="ARBA" id="ARBA00023170"/>
    </source>
</evidence>
<feature type="domain" description="Gnk2-homologous" evidence="19">
    <location>
        <begin position="168"/>
        <end position="271"/>
    </location>
</feature>
<keyword evidence="4" id="KW-0808">Transferase</keyword>
<evidence type="ECO:0000256" key="6">
    <source>
        <dbReference type="ARBA" id="ARBA00022729"/>
    </source>
</evidence>
<dbReference type="EMBL" id="VEPZ02000249">
    <property type="protein sequence ID" value="KAE8728666.1"/>
    <property type="molecule type" value="Genomic_DNA"/>
</dbReference>
<evidence type="ECO:0000256" key="7">
    <source>
        <dbReference type="ARBA" id="ARBA00022737"/>
    </source>
</evidence>
<dbReference type="Gene3D" id="1.10.510.10">
    <property type="entry name" value="Transferase(Phosphotransferase) domain 1"/>
    <property type="match status" value="2"/>
</dbReference>
<dbReference type="Gene3D" id="3.30.200.20">
    <property type="entry name" value="Phosphorylase Kinase, domain 1"/>
    <property type="match status" value="1"/>
</dbReference>
<feature type="domain" description="Protein kinase" evidence="18">
    <location>
        <begin position="479"/>
        <end position="764"/>
    </location>
</feature>
<dbReference type="PROSITE" id="PS00108">
    <property type="entry name" value="PROTEIN_KINASE_ST"/>
    <property type="match status" value="1"/>
</dbReference>
<name>A0A6A3CIR9_HIBSY</name>
<evidence type="ECO:0000256" key="9">
    <source>
        <dbReference type="ARBA" id="ARBA00022777"/>
    </source>
</evidence>
<protein>
    <recommendedName>
        <fullName evidence="2">non-specific serine/threonine protein kinase</fullName>
        <ecNumber evidence="2">2.7.11.1</ecNumber>
    </recommendedName>
</protein>
<keyword evidence="11" id="KW-1133">Transmembrane helix</keyword>
<evidence type="ECO:0000256" key="15">
    <source>
        <dbReference type="ARBA" id="ARBA00023180"/>
    </source>
</evidence>
<feature type="domain" description="Protein kinase" evidence="18">
    <location>
        <begin position="1"/>
        <end position="115"/>
    </location>
</feature>
<keyword evidence="9" id="KW-0418">Kinase</keyword>
<keyword evidence="10" id="KW-0067">ATP-binding</keyword>
<evidence type="ECO:0000256" key="8">
    <source>
        <dbReference type="ARBA" id="ARBA00022741"/>
    </source>
</evidence>
<comment type="catalytic activity">
    <reaction evidence="16">
        <text>L-threonyl-[protein] + ATP = O-phospho-L-threonyl-[protein] + ADP + H(+)</text>
        <dbReference type="Rhea" id="RHEA:46608"/>
        <dbReference type="Rhea" id="RHEA-COMP:11060"/>
        <dbReference type="Rhea" id="RHEA-COMP:11605"/>
        <dbReference type="ChEBI" id="CHEBI:15378"/>
        <dbReference type="ChEBI" id="CHEBI:30013"/>
        <dbReference type="ChEBI" id="CHEBI:30616"/>
        <dbReference type="ChEBI" id="CHEBI:61977"/>
        <dbReference type="ChEBI" id="CHEBI:456216"/>
        <dbReference type="EC" id="2.7.11.1"/>
    </reaction>
</comment>
<dbReference type="PROSITE" id="PS50011">
    <property type="entry name" value="PROTEIN_KINASE_DOM"/>
    <property type="match status" value="2"/>
</dbReference>
<dbReference type="FunFam" id="3.30.430.20:FF:000003">
    <property type="entry name" value="Cysteine-rich RLK (RECEPTOR-like protein kinase) 10"/>
    <property type="match status" value="1"/>
</dbReference>
<dbReference type="PROSITE" id="PS51473">
    <property type="entry name" value="GNK2"/>
    <property type="match status" value="2"/>
</dbReference>
<comment type="caution">
    <text evidence="20">The sequence shown here is derived from an EMBL/GenBank/DDBJ whole genome shotgun (WGS) entry which is preliminary data.</text>
</comment>
<reference evidence="20" key="1">
    <citation type="submission" date="2019-09" db="EMBL/GenBank/DDBJ databases">
        <title>Draft genome information of white flower Hibiscus syriacus.</title>
        <authorList>
            <person name="Kim Y.-M."/>
        </authorList>
    </citation>
    <scope>NUCLEOTIDE SEQUENCE [LARGE SCALE GENOMIC DNA]</scope>
    <source>
        <strain evidence="20">YM2019G1</strain>
    </source>
</reference>
<evidence type="ECO:0000256" key="4">
    <source>
        <dbReference type="ARBA" id="ARBA00022679"/>
    </source>
</evidence>
<evidence type="ECO:0000256" key="13">
    <source>
        <dbReference type="ARBA" id="ARBA00023157"/>
    </source>
</evidence>
<dbReference type="GO" id="GO:0005524">
    <property type="term" value="F:ATP binding"/>
    <property type="evidence" value="ECO:0007669"/>
    <property type="project" value="UniProtKB-KW"/>
</dbReference>
<dbReference type="CDD" id="cd14066">
    <property type="entry name" value="STKc_IRAK"/>
    <property type="match status" value="1"/>
</dbReference>
<evidence type="ECO:0000256" key="3">
    <source>
        <dbReference type="ARBA" id="ARBA00022527"/>
    </source>
</evidence>